<comment type="caution">
    <text evidence="1">The sequence shown here is derived from an EMBL/GenBank/DDBJ whole genome shotgun (WGS) entry which is preliminary data.</text>
</comment>
<dbReference type="Proteomes" id="UP000192599">
    <property type="component" value="Unassembled WGS sequence"/>
</dbReference>
<reference evidence="1 2" key="1">
    <citation type="submission" date="2017-04" db="EMBL/GenBank/DDBJ databases">
        <title>Accumulation and expression of multiple antibiotic resistance genes in Arcobacter cryaerophilus that thrives in sewage.</title>
        <authorList>
            <person name="Millar J.A."/>
            <person name="Raghavan R."/>
        </authorList>
    </citation>
    <scope>NUCLEOTIDE SEQUENCE [LARGE SCALE GENOMIC DNA]</scope>
    <source>
        <strain evidence="1 2">AZT-1</strain>
    </source>
</reference>
<accession>A0A1V9VBG5</accession>
<evidence type="ECO:0000313" key="1">
    <source>
        <dbReference type="EMBL" id="OQR41427.1"/>
    </source>
</evidence>
<gene>
    <name evidence="1" type="ORF">AS859_05720</name>
</gene>
<name>A0A1V9VBG5_9BACT</name>
<evidence type="ECO:0000313" key="2">
    <source>
        <dbReference type="Proteomes" id="UP000192599"/>
    </source>
</evidence>
<protein>
    <submittedName>
        <fullName evidence="1">Uncharacterized protein</fullName>
    </submittedName>
</protein>
<sequence>MALKIFVFISLVLAIIFYFLPIDKIKKDLKKEDIALFIFENPVMYSLDENMVTKKIVAKQAVRYETRDEMYYGDITLNNNNIAKNFKSENIKADFIVKKGAIYNLKNNVKYKRDDFIKIDTKEMIYDDLNKIAKNSSPFKAEYYAHKYNGENLYLESEKNIINSKNTHFEIDIEKRKGKDDKK</sequence>
<dbReference type="EMBL" id="LNTC01000058">
    <property type="protein sequence ID" value="OQR41427.1"/>
    <property type="molecule type" value="Genomic_DNA"/>
</dbReference>
<organism evidence="1 2">
    <name type="scientific">Aliarcobacter cryaerophilus</name>
    <dbReference type="NCBI Taxonomy" id="28198"/>
    <lineage>
        <taxon>Bacteria</taxon>
        <taxon>Pseudomonadati</taxon>
        <taxon>Campylobacterota</taxon>
        <taxon>Epsilonproteobacteria</taxon>
        <taxon>Campylobacterales</taxon>
        <taxon>Arcobacteraceae</taxon>
        <taxon>Aliarcobacter</taxon>
    </lineage>
</organism>
<dbReference type="RefSeq" id="WP_066168164.1">
    <property type="nucleotide sequence ID" value="NZ_CP026656.1"/>
</dbReference>
<proteinExistence type="predicted"/>
<dbReference type="AlphaFoldDB" id="A0A1V9VBG5"/>